<keyword evidence="8 10" id="KW-0414">Isoprene biosynthesis</keyword>
<keyword evidence="6 10" id="KW-0460">Magnesium</keyword>
<evidence type="ECO:0000256" key="4">
    <source>
        <dbReference type="ARBA" id="ARBA00022490"/>
    </source>
</evidence>
<feature type="active site" evidence="10">
    <location>
        <position position="76"/>
    </location>
</feature>
<dbReference type="HAMAP" id="MF_00202">
    <property type="entry name" value="Idi"/>
    <property type="match status" value="1"/>
</dbReference>
<evidence type="ECO:0000256" key="10">
    <source>
        <dbReference type="HAMAP-Rule" id="MF_00202"/>
    </source>
</evidence>
<comment type="cofactor">
    <cofactor evidence="10">
        <name>Mn(2+)</name>
        <dbReference type="ChEBI" id="CHEBI:29035"/>
    </cofactor>
    <text evidence="10">Binds 1 Mn(2+) ion per subunit.</text>
</comment>
<evidence type="ECO:0000256" key="9">
    <source>
        <dbReference type="ARBA" id="ARBA00023235"/>
    </source>
</evidence>
<evidence type="ECO:0000259" key="11">
    <source>
        <dbReference type="PROSITE" id="PS51462"/>
    </source>
</evidence>
<keyword evidence="13" id="KW-1185">Reference proteome</keyword>
<sequence>MRDNTTIVSFDDEPLMLVDPSDNIIGFEEKLNAHKGRGKLHRAFSIFLFNDMGEVLLQRRSELKPLWPGYWSNTCCSHPRRGETLEQATRRRLREELNLSAKLTFLFKFEYQAQFKNVGSEHELCSVFIGHVNGRPEPSYNASEIQDCQWLDSDEVSGWLDSELIGTTPWFAMEWERLRADFESALKLSA</sequence>
<dbReference type="PANTHER" id="PTHR10885:SF0">
    <property type="entry name" value="ISOPENTENYL-DIPHOSPHATE DELTA-ISOMERASE"/>
    <property type="match status" value="1"/>
</dbReference>
<dbReference type="InterPro" id="IPR015797">
    <property type="entry name" value="NUDIX_hydrolase-like_dom_sf"/>
</dbReference>
<comment type="catalytic activity">
    <reaction evidence="10">
        <text>isopentenyl diphosphate = dimethylallyl diphosphate</text>
        <dbReference type="Rhea" id="RHEA:23284"/>
        <dbReference type="ChEBI" id="CHEBI:57623"/>
        <dbReference type="ChEBI" id="CHEBI:128769"/>
        <dbReference type="EC" id="5.3.3.2"/>
    </reaction>
</comment>
<dbReference type="NCBIfam" id="NF002995">
    <property type="entry name" value="PRK03759.1"/>
    <property type="match status" value="1"/>
</dbReference>
<dbReference type="RefSeq" id="WP_279240910.1">
    <property type="nucleotide sequence ID" value="NZ_CP036501.1"/>
</dbReference>
<feature type="binding site" evidence="10">
    <location>
        <position position="121"/>
    </location>
    <ligand>
        <name>Mn(2+)</name>
        <dbReference type="ChEBI" id="CHEBI:29035"/>
    </ligand>
</feature>
<dbReference type="PIRSF" id="PIRSF018427">
    <property type="entry name" value="Isopntndiph_ism"/>
    <property type="match status" value="1"/>
</dbReference>
<dbReference type="EMBL" id="CP036501">
    <property type="protein sequence ID" value="UZP74464.1"/>
    <property type="molecule type" value="Genomic_DNA"/>
</dbReference>
<dbReference type="GO" id="GO:0004452">
    <property type="term" value="F:isopentenyl-diphosphate delta-isomerase activity"/>
    <property type="evidence" value="ECO:0007669"/>
    <property type="project" value="UniProtKB-EC"/>
</dbReference>
<keyword evidence="4 10" id="KW-0963">Cytoplasm</keyword>
<protein>
    <recommendedName>
        <fullName evidence="3 10">Isopentenyl-diphosphate Delta-isomerase</fullName>
        <shortName evidence="10">IPP isomerase</shortName>
        <ecNumber evidence="3 10">5.3.3.2</ecNumber>
    </recommendedName>
    <alternativeName>
        <fullName evidence="10">IPP:DMAPP isomerase</fullName>
    </alternativeName>
    <alternativeName>
        <fullName evidence="10">Isopentenyl pyrophosphate isomerase</fullName>
    </alternativeName>
</protein>
<dbReference type="EC" id="5.3.3.2" evidence="3 10"/>
<proteinExistence type="inferred from homology"/>
<comment type="similarity">
    <text evidence="2 10">Belongs to the IPP isomerase type 1 family.</text>
</comment>
<comment type="function">
    <text evidence="10">Catalyzes the 1,3-allylic rearrangement of the homoallylic substrate isopentenyl (IPP) to its highly electrophilic allylic isomer, dimethylallyl diphosphate (DMAPP).</text>
</comment>
<comment type="subcellular location">
    <subcellularLocation>
        <location evidence="10">Cytoplasm</location>
    </subcellularLocation>
</comment>
<dbReference type="Gene3D" id="3.90.79.10">
    <property type="entry name" value="Nucleoside Triphosphate Pyrophosphohydrolase"/>
    <property type="match status" value="1"/>
</dbReference>
<evidence type="ECO:0000313" key="13">
    <source>
        <dbReference type="Proteomes" id="UP001317963"/>
    </source>
</evidence>
<dbReference type="Pfam" id="PF00293">
    <property type="entry name" value="NUDIX"/>
    <property type="match status" value="1"/>
</dbReference>
<evidence type="ECO:0000256" key="2">
    <source>
        <dbReference type="ARBA" id="ARBA00007579"/>
    </source>
</evidence>
<feature type="domain" description="Nudix hydrolase" evidence="11">
    <location>
        <begin position="39"/>
        <end position="173"/>
    </location>
</feature>
<keyword evidence="9 10" id="KW-0413">Isomerase</keyword>
<dbReference type="NCBIfam" id="TIGR02150">
    <property type="entry name" value="IPP_isom_1"/>
    <property type="match status" value="1"/>
</dbReference>
<keyword evidence="5 10" id="KW-0479">Metal-binding</keyword>
<dbReference type="InterPro" id="IPR000086">
    <property type="entry name" value="NUDIX_hydrolase_dom"/>
</dbReference>
<feature type="binding site" evidence="10">
    <location>
        <position position="78"/>
    </location>
    <ligand>
        <name>Mn(2+)</name>
        <dbReference type="ChEBI" id="CHEBI:29035"/>
    </ligand>
</feature>
<feature type="binding site" evidence="10">
    <location>
        <position position="34"/>
    </location>
    <ligand>
        <name>Mn(2+)</name>
        <dbReference type="ChEBI" id="CHEBI:29035"/>
    </ligand>
</feature>
<feature type="binding site" evidence="10">
    <location>
        <position position="41"/>
    </location>
    <ligand>
        <name>Mn(2+)</name>
        <dbReference type="ChEBI" id="CHEBI:29035"/>
    </ligand>
</feature>
<evidence type="ECO:0000256" key="8">
    <source>
        <dbReference type="ARBA" id="ARBA00023229"/>
    </source>
</evidence>
<evidence type="ECO:0000256" key="5">
    <source>
        <dbReference type="ARBA" id="ARBA00022723"/>
    </source>
</evidence>
<feature type="binding site" evidence="10">
    <location>
        <position position="96"/>
    </location>
    <ligand>
        <name>Mg(2+)</name>
        <dbReference type="ChEBI" id="CHEBI:18420"/>
    </ligand>
</feature>
<comment type="pathway">
    <text evidence="1 10">Isoprenoid biosynthesis; dimethylallyl diphosphate biosynthesis; dimethylallyl diphosphate from isopentenyl diphosphate: step 1/1.</text>
</comment>
<evidence type="ECO:0000256" key="7">
    <source>
        <dbReference type="ARBA" id="ARBA00023211"/>
    </source>
</evidence>
<evidence type="ECO:0000256" key="3">
    <source>
        <dbReference type="ARBA" id="ARBA00012057"/>
    </source>
</evidence>
<organism evidence="12 13">
    <name type="scientific">Candidatus Paraluminiphilus aquimaris</name>
    <dbReference type="NCBI Taxonomy" id="2518994"/>
    <lineage>
        <taxon>Bacteria</taxon>
        <taxon>Pseudomonadati</taxon>
        <taxon>Pseudomonadota</taxon>
        <taxon>Gammaproteobacteria</taxon>
        <taxon>Cellvibrionales</taxon>
        <taxon>Halieaceae</taxon>
        <taxon>Candidatus Paraluminiphilus</taxon>
    </lineage>
</organism>
<dbReference type="SUPFAM" id="SSF55811">
    <property type="entry name" value="Nudix"/>
    <property type="match status" value="1"/>
</dbReference>
<comment type="cofactor">
    <cofactor evidence="10">
        <name>Mg(2+)</name>
        <dbReference type="ChEBI" id="CHEBI:18420"/>
    </cofactor>
    <text evidence="10">Binds 1 Mg(2+) ion per subunit. The magnesium ion binds only when substrate is bound.</text>
</comment>
<feature type="binding site" evidence="10">
    <location>
        <position position="123"/>
    </location>
    <ligand>
        <name>Mn(2+)</name>
        <dbReference type="ChEBI" id="CHEBI:29035"/>
    </ligand>
</feature>
<dbReference type="PANTHER" id="PTHR10885">
    <property type="entry name" value="ISOPENTENYL-DIPHOSPHATE DELTA-ISOMERASE"/>
    <property type="match status" value="1"/>
</dbReference>
<evidence type="ECO:0000313" key="12">
    <source>
        <dbReference type="EMBL" id="UZP74464.1"/>
    </source>
</evidence>
<dbReference type="CDD" id="cd02885">
    <property type="entry name" value="NUDIX_IPP_Isomerase"/>
    <property type="match status" value="1"/>
</dbReference>
<name>A0ABY6Q5B8_9GAMM</name>
<dbReference type="InterPro" id="IPR056375">
    <property type="entry name" value="Idi_bact"/>
</dbReference>
<keyword evidence="7 10" id="KW-0464">Manganese</keyword>
<dbReference type="Proteomes" id="UP001317963">
    <property type="component" value="Chromosome"/>
</dbReference>
<evidence type="ECO:0000256" key="1">
    <source>
        <dbReference type="ARBA" id="ARBA00004826"/>
    </source>
</evidence>
<reference evidence="12 13" key="1">
    <citation type="submission" date="2019-02" db="EMBL/GenBank/DDBJ databases">
        <title>Halieaceae_genomes.</title>
        <authorList>
            <person name="Li S.-H."/>
        </authorList>
    </citation>
    <scope>NUCLEOTIDE SEQUENCE [LARGE SCALE GENOMIC DNA]</scope>
    <source>
        <strain evidence="12 13">JH123</strain>
    </source>
</reference>
<feature type="active site" evidence="10">
    <location>
        <position position="123"/>
    </location>
</feature>
<dbReference type="InterPro" id="IPR011876">
    <property type="entry name" value="IsopentenylPP_isomerase_typ1"/>
</dbReference>
<dbReference type="PROSITE" id="PS51462">
    <property type="entry name" value="NUDIX"/>
    <property type="match status" value="1"/>
</dbReference>
<evidence type="ECO:0000256" key="6">
    <source>
        <dbReference type="ARBA" id="ARBA00022842"/>
    </source>
</evidence>
<accession>A0ABY6Q5B8</accession>
<gene>
    <name evidence="10" type="primary">idi</name>
    <name evidence="12" type="ORF">E0F26_06795</name>
</gene>